<dbReference type="GO" id="GO:0005634">
    <property type="term" value="C:nucleus"/>
    <property type="evidence" value="ECO:0000318"/>
    <property type="project" value="GO_Central"/>
</dbReference>
<dbReference type="Gene3D" id="2.120.10.80">
    <property type="entry name" value="Kelch-type beta propeller"/>
    <property type="match status" value="1"/>
</dbReference>
<dbReference type="InterPro" id="IPR001810">
    <property type="entry name" value="F-box_dom"/>
</dbReference>
<dbReference type="SUPFAM" id="SSF117281">
    <property type="entry name" value="Kelch motif"/>
    <property type="match status" value="1"/>
</dbReference>
<evidence type="ECO:0000313" key="3">
    <source>
        <dbReference type="Proteomes" id="UP000036987"/>
    </source>
</evidence>
<dbReference type="EMBL" id="LFYR01002205">
    <property type="protein sequence ID" value="KMZ56262.1"/>
    <property type="molecule type" value="Genomic_DNA"/>
</dbReference>
<dbReference type="InterPro" id="IPR015915">
    <property type="entry name" value="Kelch-typ_b-propeller"/>
</dbReference>
<dbReference type="OrthoDB" id="1854110at2759"/>
<reference evidence="3" key="1">
    <citation type="journal article" date="2016" name="Nature">
        <title>The genome of the seagrass Zostera marina reveals angiosperm adaptation to the sea.</title>
        <authorList>
            <person name="Olsen J.L."/>
            <person name="Rouze P."/>
            <person name="Verhelst B."/>
            <person name="Lin Y.-C."/>
            <person name="Bayer T."/>
            <person name="Collen J."/>
            <person name="Dattolo E."/>
            <person name="De Paoli E."/>
            <person name="Dittami S."/>
            <person name="Maumus F."/>
            <person name="Michel G."/>
            <person name="Kersting A."/>
            <person name="Lauritano C."/>
            <person name="Lohaus R."/>
            <person name="Toepel M."/>
            <person name="Tonon T."/>
            <person name="Vanneste K."/>
            <person name="Amirebrahimi M."/>
            <person name="Brakel J."/>
            <person name="Bostroem C."/>
            <person name="Chovatia M."/>
            <person name="Grimwood J."/>
            <person name="Jenkins J.W."/>
            <person name="Jueterbock A."/>
            <person name="Mraz A."/>
            <person name="Stam W.T."/>
            <person name="Tice H."/>
            <person name="Bornberg-Bauer E."/>
            <person name="Green P.J."/>
            <person name="Pearson G.A."/>
            <person name="Procaccini G."/>
            <person name="Duarte C.M."/>
            <person name="Schmutz J."/>
            <person name="Reusch T.B.H."/>
            <person name="Van de Peer Y."/>
        </authorList>
    </citation>
    <scope>NUCLEOTIDE SEQUENCE [LARGE SCALE GENOMIC DNA]</scope>
    <source>
        <strain evidence="3">cv. Finnish</strain>
    </source>
</reference>
<dbReference type="STRING" id="29655.A0A0K9NJK6"/>
<dbReference type="InterPro" id="IPR036047">
    <property type="entry name" value="F-box-like_dom_sf"/>
</dbReference>
<gene>
    <name evidence="2" type="ORF">ZOSMA_97G00290</name>
</gene>
<sequence>MTDATEPSKKLSTDADVIGQRRSQPVEINSGNAMLHGDVLETIFIQLPTIDLVSTSSVSTAWNHSVNSSLALSPRRLPFLFIHQLKFPNSVSTHFFDPHSRSWHLLPFHRANNIPRNSKVCTDSATLFNLTPSFLTFSSDPFHLSWNNTLSPPLLWRSDPVVGFVGSDLVVAGGVYDFEDDPFGVEVLRVNGDGIWRRCQSMPSEFNCSLFLTTTVVDDKLWVAEKNSGLFSVFNPITGNWGHLENLTGEHRSTTDFFLFAISYGCDSSGKNTYAVVLGVGGRSKDVSEIRLWKLNYPSMKRKDIGTMPPEMTSKLVTNQDGSPVSSIEILTSSTTGVEEFFYVYNASNPQEIFMCRVNGVNRCEWESTPNPLMENRSAKDRLIFTCFSIDYDELRSVVNRR</sequence>
<accession>A0A0K9NJK6</accession>
<feature type="domain" description="F-box" evidence="1">
    <location>
        <begin position="38"/>
        <end position="68"/>
    </location>
</feature>
<dbReference type="Proteomes" id="UP000036987">
    <property type="component" value="Unassembled WGS sequence"/>
</dbReference>
<dbReference type="PANTHER" id="PTHR24414:SF44">
    <property type="entry name" value="F-BOX DOMAIN-CONTAINING PROTEIN"/>
    <property type="match status" value="1"/>
</dbReference>
<dbReference type="AlphaFoldDB" id="A0A0K9NJK6"/>
<dbReference type="Pfam" id="PF00646">
    <property type="entry name" value="F-box"/>
    <property type="match status" value="1"/>
</dbReference>
<organism evidence="2 3">
    <name type="scientific">Zostera marina</name>
    <name type="common">Eelgrass</name>
    <dbReference type="NCBI Taxonomy" id="29655"/>
    <lineage>
        <taxon>Eukaryota</taxon>
        <taxon>Viridiplantae</taxon>
        <taxon>Streptophyta</taxon>
        <taxon>Embryophyta</taxon>
        <taxon>Tracheophyta</taxon>
        <taxon>Spermatophyta</taxon>
        <taxon>Magnoliopsida</taxon>
        <taxon>Liliopsida</taxon>
        <taxon>Zosteraceae</taxon>
        <taxon>Zostera</taxon>
    </lineage>
</organism>
<proteinExistence type="predicted"/>
<evidence type="ECO:0000313" key="2">
    <source>
        <dbReference type="EMBL" id="KMZ56262.1"/>
    </source>
</evidence>
<comment type="caution">
    <text evidence="2">The sequence shown here is derived from an EMBL/GenBank/DDBJ whole genome shotgun (WGS) entry which is preliminary data.</text>
</comment>
<dbReference type="GO" id="GO:0005829">
    <property type="term" value="C:cytosol"/>
    <property type="evidence" value="ECO:0000318"/>
    <property type="project" value="GO_Central"/>
</dbReference>
<protein>
    <recommendedName>
        <fullName evidence="1">F-box domain-containing protein</fullName>
    </recommendedName>
</protein>
<dbReference type="GO" id="GO:0043161">
    <property type="term" value="P:proteasome-mediated ubiquitin-dependent protein catabolic process"/>
    <property type="evidence" value="ECO:0000318"/>
    <property type="project" value="GO_Central"/>
</dbReference>
<dbReference type="OMA" id="SHVWIEI"/>
<evidence type="ECO:0000259" key="1">
    <source>
        <dbReference type="Pfam" id="PF00646"/>
    </source>
</evidence>
<dbReference type="PANTHER" id="PTHR24414">
    <property type="entry name" value="F-BOX/KELCH-REPEAT PROTEIN SKIP4"/>
    <property type="match status" value="1"/>
</dbReference>
<keyword evidence="3" id="KW-1185">Reference proteome</keyword>
<dbReference type="InterPro" id="IPR050354">
    <property type="entry name" value="F-box/kelch-repeat_ARATH"/>
</dbReference>
<dbReference type="SUPFAM" id="SSF81383">
    <property type="entry name" value="F-box domain"/>
    <property type="match status" value="1"/>
</dbReference>
<name>A0A0K9NJK6_ZOSMR</name>